<dbReference type="OrthoDB" id="2014701at2759"/>
<proteinExistence type="predicted"/>
<dbReference type="InParanoid" id="A0A200R676"/>
<protein>
    <recommendedName>
        <fullName evidence="1">DUF7953 domain-containing protein</fullName>
    </recommendedName>
</protein>
<dbReference type="AlphaFoldDB" id="A0A200R676"/>
<reference evidence="2 3" key="1">
    <citation type="journal article" date="2017" name="Mol. Plant">
        <title>The Genome of Medicinal Plant Macleaya cordata Provides New Insights into Benzylisoquinoline Alkaloids Metabolism.</title>
        <authorList>
            <person name="Liu X."/>
            <person name="Liu Y."/>
            <person name="Huang P."/>
            <person name="Ma Y."/>
            <person name="Qing Z."/>
            <person name="Tang Q."/>
            <person name="Cao H."/>
            <person name="Cheng P."/>
            <person name="Zheng Y."/>
            <person name="Yuan Z."/>
            <person name="Zhou Y."/>
            <person name="Liu J."/>
            <person name="Tang Z."/>
            <person name="Zhuo Y."/>
            <person name="Zhang Y."/>
            <person name="Yu L."/>
            <person name="Huang J."/>
            <person name="Yang P."/>
            <person name="Peng Q."/>
            <person name="Zhang J."/>
            <person name="Jiang W."/>
            <person name="Zhang Z."/>
            <person name="Lin K."/>
            <person name="Ro D.K."/>
            <person name="Chen X."/>
            <person name="Xiong X."/>
            <person name="Shang Y."/>
            <person name="Huang S."/>
            <person name="Zeng J."/>
        </authorList>
    </citation>
    <scope>NUCLEOTIDE SEQUENCE [LARGE SCALE GENOMIC DNA]</scope>
    <source>
        <strain evidence="3">cv. BLH2017</strain>
        <tissue evidence="2">Root</tissue>
    </source>
</reference>
<gene>
    <name evidence="2" type="ORF">BVC80_1835g659</name>
</gene>
<feature type="domain" description="DUF7953" evidence="1">
    <location>
        <begin position="16"/>
        <end position="123"/>
    </location>
</feature>
<sequence length="176" mass="20707">MALFIFTPQGISSSGGVVTLDSIQIFTTHEWLNGKPTVYFLRRGENKTMEKHFLYTFKGEESWQPLAEFRNKKCKRCGFYEKDTLKLDDVFDEWEFCPSDFTAPDGKYFHFKYKEFDATFLCPQCIRFGVRTMLKKMSVHKVKGCGFSDLDHCSRFNYLQYWISSCVPILAKEEEE</sequence>
<dbReference type="PANTHER" id="PTHR33780:SF3">
    <property type="entry name" value="EXPRESSED PROTEIN"/>
    <property type="match status" value="1"/>
</dbReference>
<evidence type="ECO:0000313" key="2">
    <source>
        <dbReference type="EMBL" id="OVA18227.1"/>
    </source>
</evidence>
<name>A0A200R676_MACCD</name>
<dbReference type="Pfam" id="PF25829">
    <property type="entry name" value="DUF7953"/>
    <property type="match status" value="1"/>
</dbReference>
<comment type="caution">
    <text evidence="2">The sequence shown here is derived from an EMBL/GenBank/DDBJ whole genome shotgun (WGS) entry which is preliminary data.</text>
</comment>
<evidence type="ECO:0000259" key="1">
    <source>
        <dbReference type="Pfam" id="PF25829"/>
    </source>
</evidence>
<dbReference type="STRING" id="56857.A0A200R676"/>
<dbReference type="InterPro" id="IPR057713">
    <property type="entry name" value="DUF7953"/>
</dbReference>
<dbReference type="Proteomes" id="UP000195402">
    <property type="component" value="Unassembled WGS sequence"/>
</dbReference>
<keyword evidence="3" id="KW-1185">Reference proteome</keyword>
<dbReference type="EMBL" id="MVGT01000437">
    <property type="protein sequence ID" value="OVA18227.1"/>
    <property type="molecule type" value="Genomic_DNA"/>
</dbReference>
<evidence type="ECO:0000313" key="3">
    <source>
        <dbReference type="Proteomes" id="UP000195402"/>
    </source>
</evidence>
<accession>A0A200R676</accession>
<organism evidence="2 3">
    <name type="scientific">Macleaya cordata</name>
    <name type="common">Five-seeded plume-poppy</name>
    <name type="synonym">Bocconia cordata</name>
    <dbReference type="NCBI Taxonomy" id="56857"/>
    <lineage>
        <taxon>Eukaryota</taxon>
        <taxon>Viridiplantae</taxon>
        <taxon>Streptophyta</taxon>
        <taxon>Embryophyta</taxon>
        <taxon>Tracheophyta</taxon>
        <taxon>Spermatophyta</taxon>
        <taxon>Magnoliopsida</taxon>
        <taxon>Ranunculales</taxon>
        <taxon>Papaveraceae</taxon>
        <taxon>Papaveroideae</taxon>
        <taxon>Macleaya</taxon>
    </lineage>
</organism>
<dbReference type="PANTHER" id="PTHR33780">
    <property type="entry name" value="EXPRESSED PROTEIN"/>
    <property type="match status" value="1"/>
</dbReference>